<dbReference type="Gene3D" id="3.20.20.370">
    <property type="entry name" value="Glycoside hydrolase/deacetylase"/>
    <property type="match status" value="1"/>
</dbReference>
<protein>
    <submittedName>
        <fullName evidence="6">Chitooligosaccharide deacetylase ChbG</fullName>
    </submittedName>
</protein>
<dbReference type="GO" id="GO:0046872">
    <property type="term" value="F:metal ion binding"/>
    <property type="evidence" value="ECO:0007669"/>
    <property type="project" value="UniProtKB-KW"/>
</dbReference>
<reference evidence="7" key="1">
    <citation type="submission" date="2018-10" db="EMBL/GenBank/DDBJ databases">
        <authorList>
            <person name="Peiro R."/>
            <person name="Begona"/>
            <person name="Cbmso G."/>
            <person name="Lopez M."/>
            <person name="Gonzalez S."/>
            <person name="Sacristan E."/>
            <person name="Castillo E."/>
        </authorList>
    </citation>
    <scope>NUCLEOTIDE SEQUENCE [LARGE SCALE GENOMIC DNA]</scope>
</reference>
<gene>
    <name evidence="6" type="primary">chbG</name>
    <name evidence="6" type="ORF">RHODGE_RHODGE_02528</name>
</gene>
<proteinExistence type="predicted"/>
<organism evidence="6 7">
    <name type="scientific">Rhodoplanes serenus</name>
    <dbReference type="NCBI Taxonomy" id="200615"/>
    <lineage>
        <taxon>Bacteria</taxon>
        <taxon>Pseudomonadati</taxon>
        <taxon>Pseudomonadota</taxon>
        <taxon>Alphaproteobacteria</taxon>
        <taxon>Hyphomicrobiales</taxon>
        <taxon>Nitrobacteraceae</taxon>
        <taxon>Rhodoplanes</taxon>
    </lineage>
</organism>
<sequence>MTAADGHGAARRLILCADDYGLAPGVDGAILDLIARGRLTATSVMVLPPTFAAAEAARLDAVARESGRAAIGLHVTLTAPFRPLTAGFSPLAPDGTFLPIGRMLVAAHLKPFDRTAVAREVDAQMAAFVAAFGRPPDFVDGHQHVHLLPGVRDAVLAAARRAGPAVWVRQCGQVTSPLARLRDPKSLVLDALSGALRRRATALGVPTNPAFAGTYTFRPGTDYAALFPGFLAGLPDGAVVMCHPGRVDAELVRLDPLTGLREAEYAYLAGDAFPAALTQAGMVLAHPAA</sequence>
<dbReference type="GO" id="GO:0005975">
    <property type="term" value="P:carbohydrate metabolic process"/>
    <property type="evidence" value="ECO:0007669"/>
    <property type="project" value="InterPro"/>
</dbReference>
<dbReference type="AlphaFoldDB" id="A0A3S5CYF0"/>
<keyword evidence="5" id="KW-0119">Carbohydrate metabolism</keyword>
<keyword evidence="4" id="KW-0460">Magnesium</keyword>
<dbReference type="Proteomes" id="UP000289200">
    <property type="component" value="Unassembled WGS sequence"/>
</dbReference>
<dbReference type="EMBL" id="UWOC01000146">
    <property type="protein sequence ID" value="VCU09356.1"/>
    <property type="molecule type" value="Genomic_DNA"/>
</dbReference>
<dbReference type="PANTHER" id="PTHR31609:SF1">
    <property type="entry name" value="CARBOHYDRATE DEACETYLASE"/>
    <property type="match status" value="1"/>
</dbReference>
<evidence type="ECO:0000313" key="6">
    <source>
        <dbReference type="EMBL" id="VCU09356.1"/>
    </source>
</evidence>
<keyword evidence="2" id="KW-0479">Metal-binding</keyword>
<dbReference type="PANTHER" id="PTHR31609">
    <property type="entry name" value="YDJC DEACETYLASE FAMILY MEMBER"/>
    <property type="match status" value="1"/>
</dbReference>
<evidence type="ECO:0000256" key="5">
    <source>
        <dbReference type="ARBA" id="ARBA00023277"/>
    </source>
</evidence>
<name>A0A3S5CYF0_9BRAD</name>
<comment type="caution">
    <text evidence="6">The sequence shown here is derived from an EMBL/GenBank/DDBJ whole genome shotgun (WGS) entry which is preliminary data.</text>
</comment>
<dbReference type="RefSeq" id="WP_129609268.1">
    <property type="nucleotide sequence ID" value="NZ_UWOC01000146.1"/>
</dbReference>
<dbReference type="GO" id="GO:0016787">
    <property type="term" value="F:hydrolase activity"/>
    <property type="evidence" value="ECO:0007669"/>
    <property type="project" value="UniProtKB-KW"/>
</dbReference>
<dbReference type="CDD" id="cd10807">
    <property type="entry name" value="YdjC_like_3"/>
    <property type="match status" value="1"/>
</dbReference>
<evidence type="ECO:0000256" key="1">
    <source>
        <dbReference type="ARBA" id="ARBA00001946"/>
    </source>
</evidence>
<evidence type="ECO:0000256" key="2">
    <source>
        <dbReference type="ARBA" id="ARBA00022723"/>
    </source>
</evidence>
<dbReference type="Pfam" id="PF04794">
    <property type="entry name" value="YdjC"/>
    <property type="match status" value="1"/>
</dbReference>
<keyword evidence="7" id="KW-1185">Reference proteome</keyword>
<dbReference type="OrthoDB" id="9774177at2"/>
<evidence type="ECO:0000256" key="4">
    <source>
        <dbReference type="ARBA" id="ARBA00022842"/>
    </source>
</evidence>
<keyword evidence="3" id="KW-0378">Hydrolase</keyword>
<dbReference type="InterPro" id="IPR011330">
    <property type="entry name" value="Glyco_hydro/deAcase_b/a-brl"/>
</dbReference>
<dbReference type="GO" id="GO:0019213">
    <property type="term" value="F:deacetylase activity"/>
    <property type="evidence" value="ECO:0007669"/>
    <property type="project" value="TreeGrafter"/>
</dbReference>
<evidence type="ECO:0000313" key="7">
    <source>
        <dbReference type="Proteomes" id="UP000289200"/>
    </source>
</evidence>
<dbReference type="InterPro" id="IPR006879">
    <property type="entry name" value="YdjC-like"/>
</dbReference>
<comment type="cofactor">
    <cofactor evidence="1">
        <name>Mg(2+)</name>
        <dbReference type="ChEBI" id="CHEBI:18420"/>
    </cofactor>
</comment>
<dbReference type="SUPFAM" id="SSF88713">
    <property type="entry name" value="Glycoside hydrolase/deacetylase"/>
    <property type="match status" value="1"/>
</dbReference>
<accession>A0A3S5CYF0</accession>
<evidence type="ECO:0000256" key="3">
    <source>
        <dbReference type="ARBA" id="ARBA00022801"/>
    </source>
</evidence>